<gene>
    <name evidence="1" type="ORF">RPERSI_LOCUS1040</name>
</gene>
<dbReference type="EMBL" id="CAJVQC010000861">
    <property type="protein sequence ID" value="CAG8482546.1"/>
    <property type="molecule type" value="Genomic_DNA"/>
</dbReference>
<reference evidence="1" key="1">
    <citation type="submission" date="2021-06" db="EMBL/GenBank/DDBJ databases">
        <authorList>
            <person name="Kallberg Y."/>
            <person name="Tangrot J."/>
            <person name="Rosling A."/>
        </authorList>
    </citation>
    <scope>NUCLEOTIDE SEQUENCE</scope>
    <source>
        <strain evidence="1">MA461A</strain>
    </source>
</reference>
<proteinExistence type="predicted"/>
<name>A0ACA9KME9_9GLOM</name>
<keyword evidence="2" id="KW-1185">Reference proteome</keyword>
<protein>
    <submittedName>
        <fullName evidence="1">32327_t:CDS:1</fullName>
    </submittedName>
</protein>
<evidence type="ECO:0000313" key="2">
    <source>
        <dbReference type="Proteomes" id="UP000789920"/>
    </source>
</evidence>
<dbReference type="Proteomes" id="UP000789920">
    <property type="component" value="Unassembled WGS sequence"/>
</dbReference>
<comment type="caution">
    <text evidence="1">The sequence shown here is derived from an EMBL/GenBank/DDBJ whole genome shotgun (WGS) entry which is preliminary data.</text>
</comment>
<organism evidence="1 2">
    <name type="scientific">Racocetra persica</name>
    <dbReference type="NCBI Taxonomy" id="160502"/>
    <lineage>
        <taxon>Eukaryota</taxon>
        <taxon>Fungi</taxon>
        <taxon>Fungi incertae sedis</taxon>
        <taxon>Mucoromycota</taxon>
        <taxon>Glomeromycotina</taxon>
        <taxon>Glomeromycetes</taxon>
        <taxon>Diversisporales</taxon>
        <taxon>Gigasporaceae</taxon>
        <taxon>Racocetra</taxon>
    </lineage>
</organism>
<sequence>DFRRSGTVEKPELAVCSSKNRLVKMLLAKVQTLNKKAVSDSWNKRLDKAWDVYRDFCKVMNLRALPSEVDTLVSFIVWLDLTQSISGCMDVLAAVSRAHLEAQLTDPSKEYRVKRVYRALLKDHRKAKDPNWPRDSLTVAALKFFVDKKPQLISNDFWICDAALIAIGLRTMRRLDQFANGKFIPIEYSNSKYCPVRLLRRHLAIRPRISDDMPLFLSKSRVQLSVGAVGAIVKRIAENTGLQGKFTAHSIRIEGAIAAIEAERKAFLSCQLNRNDISKETYESKNSKLTELETQVGLLFSKTTRLENNKILFQTEIKKLKEDLQRIAKSYEDDKTKLEKYYSVIRQTHSILQEMFNSNEIDILRLSVLCKEIKEICEGCEDVNGLNIPIYNSFEEALNASEQKIIELDKDGKYIEPKFLSLVRQHCFYNIQ</sequence>
<evidence type="ECO:0000313" key="1">
    <source>
        <dbReference type="EMBL" id="CAG8482546.1"/>
    </source>
</evidence>
<feature type="non-terminal residue" evidence="1">
    <location>
        <position position="1"/>
    </location>
</feature>
<accession>A0ACA9KME9</accession>